<comment type="similarity">
    <text evidence="5">Belongs to the adaptor complexes small subunit family.</text>
</comment>
<organism evidence="7 8">
    <name type="scientific">Paramecium primaurelia</name>
    <dbReference type="NCBI Taxonomy" id="5886"/>
    <lineage>
        <taxon>Eukaryota</taxon>
        <taxon>Sar</taxon>
        <taxon>Alveolata</taxon>
        <taxon>Ciliophora</taxon>
        <taxon>Intramacronucleata</taxon>
        <taxon>Oligohymenophorea</taxon>
        <taxon>Peniculida</taxon>
        <taxon>Parameciidae</taxon>
        <taxon>Paramecium</taxon>
    </lineage>
</organism>
<dbReference type="EMBL" id="CAJJDM010000006">
    <property type="protein sequence ID" value="CAD8045273.1"/>
    <property type="molecule type" value="Genomic_DNA"/>
</dbReference>
<dbReference type="GO" id="GO:0015031">
    <property type="term" value="P:protein transport"/>
    <property type="evidence" value="ECO:0007669"/>
    <property type="project" value="UniProtKB-KW"/>
</dbReference>
<dbReference type="Pfam" id="PF01217">
    <property type="entry name" value="Clat_adaptor_s"/>
    <property type="match status" value="1"/>
</dbReference>
<protein>
    <recommendedName>
        <fullName evidence="5">AP complex subunit sigma</fullName>
    </recommendedName>
</protein>
<feature type="domain" description="AP complex mu/sigma subunit" evidence="6">
    <location>
        <begin position="1"/>
        <end position="145"/>
    </location>
</feature>
<keyword evidence="4 5" id="KW-0472">Membrane</keyword>
<name>A0A8S1JRN9_PARPR</name>
<evidence type="ECO:0000256" key="1">
    <source>
        <dbReference type="ARBA" id="ARBA00004308"/>
    </source>
</evidence>
<dbReference type="Proteomes" id="UP000688137">
    <property type="component" value="Unassembled WGS sequence"/>
</dbReference>
<dbReference type="InterPro" id="IPR016635">
    <property type="entry name" value="AP_complex_ssu"/>
</dbReference>
<evidence type="ECO:0000259" key="6">
    <source>
        <dbReference type="Pfam" id="PF01217"/>
    </source>
</evidence>
<dbReference type="InterPro" id="IPR022775">
    <property type="entry name" value="AP_mu_sigma_su"/>
</dbReference>
<evidence type="ECO:0000313" key="8">
    <source>
        <dbReference type="Proteomes" id="UP000688137"/>
    </source>
</evidence>
<evidence type="ECO:0000256" key="4">
    <source>
        <dbReference type="ARBA" id="ARBA00023136"/>
    </source>
</evidence>
<dbReference type="GO" id="GO:0012505">
    <property type="term" value="C:endomembrane system"/>
    <property type="evidence" value="ECO:0007669"/>
    <property type="project" value="UniProtKB-SubCell"/>
</dbReference>
<evidence type="ECO:0000313" key="7">
    <source>
        <dbReference type="EMBL" id="CAD8045273.1"/>
    </source>
</evidence>
<dbReference type="PANTHER" id="PTHR11753">
    <property type="entry name" value="ADAPTOR COMPLEXES SMALL SUBUNIT FAMILY"/>
    <property type="match status" value="1"/>
</dbReference>
<sequence length="151" mass="17555">MIKVFLIVNSSGKIRIRRFYDEVEFARQQQIEQKLIQLTSKLSPNSCNFFKDLDGIYDKKCKIVMRFFGTLYFIAVIDEDESELGVLDLIQNIVDLMDKIFENACELDVLYHPDKMNALIDEIIVAGIVVETNIMDIQEALKQQETQIKNK</sequence>
<dbReference type="AlphaFoldDB" id="A0A8S1JRN9"/>
<comment type="subcellular location">
    <subcellularLocation>
        <location evidence="1">Endomembrane system</location>
    </subcellularLocation>
</comment>
<keyword evidence="3 5" id="KW-0653">Protein transport</keyword>
<evidence type="ECO:0000256" key="5">
    <source>
        <dbReference type="PIRNR" id="PIRNR015588"/>
    </source>
</evidence>
<dbReference type="OMA" id="DLIFNWQ"/>
<evidence type="ECO:0000256" key="2">
    <source>
        <dbReference type="ARBA" id="ARBA00022448"/>
    </source>
</evidence>
<reference evidence="7" key="1">
    <citation type="submission" date="2021-01" db="EMBL/GenBank/DDBJ databases">
        <authorList>
            <consortium name="Genoscope - CEA"/>
            <person name="William W."/>
        </authorList>
    </citation>
    <scope>NUCLEOTIDE SEQUENCE</scope>
</reference>
<keyword evidence="2 5" id="KW-0813">Transport</keyword>
<evidence type="ECO:0000256" key="3">
    <source>
        <dbReference type="ARBA" id="ARBA00022927"/>
    </source>
</evidence>
<gene>
    <name evidence="7" type="ORF">PPRIM_AZ9-3.1.T0090299</name>
</gene>
<accession>A0A8S1JRN9</accession>
<comment type="caution">
    <text evidence="7">The sequence shown here is derived from an EMBL/GenBank/DDBJ whole genome shotgun (WGS) entry which is preliminary data.</text>
</comment>
<keyword evidence="8" id="KW-1185">Reference proteome</keyword>
<proteinExistence type="inferred from homology"/>
<dbReference type="PIRSF" id="PIRSF015588">
    <property type="entry name" value="AP_complex_sigma"/>
    <property type="match status" value="1"/>
</dbReference>